<keyword evidence="1" id="KW-0812">Transmembrane</keyword>
<keyword evidence="1" id="KW-1133">Transmembrane helix</keyword>
<protein>
    <submittedName>
        <fullName evidence="2">Putative flap endonuclease-1-like 5' DNA nuclease</fullName>
    </submittedName>
</protein>
<evidence type="ECO:0000313" key="2">
    <source>
        <dbReference type="EMBL" id="MBB6226671.1"/>
    </source>
</evidence>
<evidence type="ECO:0000256" key="1">
    <source>
        <dbReference type="SAM" id="Phobius"/>
    </source>
</evidence>
<keyword evidence="2" id="KW-0378">Hydrolase</keyword>
<sequence length="177" mass="19493">MTIDSTLIAVAIIALFLGLFIGFAIRAPLKRRAAVLGERITGLERERATLATDRDRLLGEVKARDAQIRPLSDELDKLRRDFARSSGNEAVAEGRPVNPEDLKQIKGIGPKFADKLAAAGITRIDQIAGWTEVDAQVIDGQMGEFKGRIASDQIIEQARLLHEGRLTEYETRFGKLA</sequence>
<name>A0A841L5B4_9SPHN</name>
<comment type="caution">
    <text evidence="2">The sequence shown here is derived from an EMBL/GenBank/DDBJ whole genome shotgun (WGS) entry which is preliminary data.</text>
</comment>
<keyword evidence="2" id="KW-0540">Nuclease</keyword>
<feature type="transmembrane region" description="Helical" evidence="1">
    <location>
        <begin position="6"/>
        <end position="25"/>
    </location>
</feature>
<accession>A0A841L5B4</accession>
<organism evidence="2 3">
    <name type="scientific">Polymorphobacter multimanifer</name>
    <dbReference type="NCBI Taxonomy" id="1070431"/>
    <lineage>
        <taxon>Bacteria</taxon>
        <taxon>Pseudomonadati</taxon>
        <taxon>Pseudomonadota</taxon>
        <taxon>Alphaproteobacteria</taxon>
        <taxon>Sphingomonadales</taxon>
        <taxon>Sphingosinicellaceae</taxon>
        <taxon>Polymorphobacter</taxon>
    </lineage>
</organism>
<dbReference type="Gene3D" id="1.10.150.20">
    <property type="entry name" value="5' to 3' exonuclease, C-terminal subdomain"/>
    <property type="match status" value="1"/>
</dbReference>
<dbReference type="Proteomes" id="UP000538147">
    <property type="component" value="Unassembled WGS sequence"/>
</dbReference>
<proteinExistence type="predicted"/>
<dbReference type="EMBL" id="JACIIV010000005">
    <property type="protein sequence ID" value="MBB6226671.1"/>
    <property type="molecule type" value="Genomic_DNA"/>
</dbReference>
<keyword evidence="2" id="KW-0255">Endonuclease</keyword>
<dbReference type="AlphaFoldDB" id="A0A841L5B4"/>
<reference evidence="2 3" key="1">
    <citation type="submission" date="2020-08" db="EMBL/GenBank/DDBJ databases">
        <title>Genomic Encyclopedia of Type Strains, Phase IV (KMG-IV): sequencing the most valuable type-strain genomes for metagenomic binning, comparative biology and taxonomic classification.</title>
        <authorList>
            <person name="Goeker M."/>
        </authorList>
    </citation>
    <scope>NUCLEOTIDE SEQUENCE [LARGE SCALE GENOMIC DNA]</scope>
    <source>
        <strain evidence="2 3">DSM 102189</strain>
    </source>
</reference>
<keyword evidence="1" id="KW-0472">Membrane</keyword>
<dbReference type="GO" id="GO:0004519">
    <property type="term" value="F:endonuclease activity"/>
    <property type="evidence" value="ECO:0007669"/>
    <property type="project" value="UniProtKB-KW"/>
</dbReference>
<keyword evidence="3" id="KW-1185">Reference proteome</keyword>
<evidence type="ECO:0000313" key="3">
    <source>
        <dbReference type="Proteomes" id="UP000538147"/>
    </source>
</evidence>
<gene>
    <name evidence="2" type="ORF">FHS79_000829</name>
</gene>
<dbReference type="RefSeq" id="WP_184195826.1">
    <property type="nucleotide sequence ID" value="NZ_BMOX01000005.1"/>
</dbReference>